<dbReference type="RefSeq" id="WP_377851996.1">
    <property type="nucleotide sequence ID" value="NZ_JBHLZU010000010.1"/>
</dbReference>
<reference evidence="3 4" key="1">
    <citation type="submission" date="2024-09" db="EMBL/GenBank/DDBJ databases">
        <authorList>
            <person name="Sun Q."/>
            <person name="Mori K."/>
        </authorList>
    </citation>
    <scope>NUCLEOTIDE SEQUENCE [LARGE SCALE GENOMIC DNA]</scope>
    <source>
        <strain evidence="3 4">TBRC 7907</strain>
    </source>
</reference>
<feature type="domain" description="NADP-dependent oxidoreductase" evidence="2">
    <location>
        <begin position="16"/>
        <end position="279"/>
    </location>
</feature>
<dbReference type="Pfam" id="PF00248">
    <property type="entry name" value="Aldo_ket_red"/>
    <property type="match status" value="1"/>
</dbReference>
<accession>A0ABV5ZV72</accession>
<dbReference type="SUPFAM" id="SSF51430">
    <property type="entry name" value="NAD(P)-linked oxidoreductase"/>
    <property type="match status" value="1"/>
</dbReference>
<dbReference type="CDD" id="cd19088">
    <property type="entry name" value="AKR_AKR13B1"/>
    <property type="match status" value="1"/>
</dbReference>
<dbReference type="Proteomes" id="UP001589693">
    <property type="component" value="Unassembled WGS sequence"/>
</dbReference>
<name>A0ABV5ZV72_9PSEU</name>
<evidence type="ECO:0000256" key="1">
    <source>
        <dbReference type="ARBA" id="ARBA00023002"/>
    </source>
</evidence>
<proteinExistence type="predicted"/>
<keyword evidence="4" id="KW-1185">Reference proteome</keyword>
<dbReference type="Gene3D" id="3.20.20.100">
    <property type="entry name" value="NADP-dependent oxidoreductase domain"/>
    <property type="match status" value="1"/>
</dbReference>
<dbReference type="EMBL" id="JBHLZU010000010">
    <property type="protein sequence ID" value="MFB9904793.1"/>
    <property type="molecule type" value="Genomic_DNA"/>
</dbReference>
<gene>
    <name evidence="3" type="ORF">ACFFQA_12700</name>
</gene>
<sequence>MATVSRSIGGLAVSAIGLGEWPLSDTGRPGRSAAIATIRAALEAGVTLIDTADAYCTDHTEFGHGEELVAEAVGGRDDVLVASKAGCTRQHGSWGLDGSPEYLRRACDASLRRLGVEAIGLYQLHAPDPSVPLSESAGALGELMDAGKIRMVGMSNVDTSQIREANEALGGRLASVQNEFSPRVRTSLPELELCERLGIAFLPYSPLGGVGAANRLGGAFAEVGERHGVSPQQVCLAWELALSPVVIPIPGSRRPSTIRDSAAAMRLRLSEEDLNTLDKE</sequence>
<evidence type="ECO:0000313" key="4">
    <source>
        <dbReference type="Proteomes" id="UP001589693"/>
    </source>
</evidence>
<dbReference type="PANTHER" id="PTHR43625:SF40">
    <property type="entry name" value="ALDO-KETO REDUCTASE YAKC [NADP(+)]"/>
    <property type="match status" value="1"/>
</dbReference>
<evidence type="ECO:0000313" key="3">
    <source>
        <dbReference type="EMBL" id="MFB9904793.1"/>
    </source>
</evidence>
<comment type="caution">
    <text evidence="3">The sequence shown here is derived from an EMBL/GenBank/DDBJ whole genome shotgun (WGS) entry which is preliminary data.</text>
</comment>
<dbReference type="PANTHER" id="PTHR43625">
    <property type="entry name" value="AFLATOXIN B1 ALDEHYDE REDUCTASE"/>
    <property type="match status" value="1"/>
</dbReference>
<evidence type="ECO:0000259" key="2">
    <source>
        <dbReference type="Pfam" id="PF00248"/>
    </source>
</evidence>
<protein>
    <submittedName>
        <fullName evidence="3">Aldo/keto reductase</fullName>
    </submittedName>
</protein>
<dbReference type="InterPro" id="IPR023210">
    <property type="entry name" value="NADP_OxRdtase_dom"/>
</dbReference>
<dbReference type="InterPro" id="IPR036812">
    <property type="entry name" value="NAD(P)_OxRdtase_dom_sf"/>
</dbReference>
<dbReference type="InterPro" id="IPR050791">
    <property type="entry name" value="Aldo-Keto_reductase"/>
</dbReference>
<keyword evidence="1" id="KW-0560">Oxidoreductase</keyword>
<organism evidence="3 4">
    <name type="scientific">Allokutzneria oryzae</name>
    <dbReference type="NCBI Taxonomy" id="1378989"/>
    <lineage>
        <taxon>Bacteria</taxon>
        <taxon>Bacillati</taxon>
        <taxon>Actinomycetota</taxon>
        <taxon>Actinomycetes</taxon>
        <taxon>Pseudonocardiales</taxon>
        <taxon>Pseudonocardiaceae</taxon>
        <taxon>Allokutzneria</taxon>
    </lineage>
</organism>